<dbReference type="RefSeq" id="WP_169299120.1">
    <property type="nucleotide sequence ID" value="NZ_JABBNI010000047.1"/>
</dbReference>
<dbReference type="Proteomes" id="UP000537131">
    <property type="component" value="Unassembled WGS sequence"/>
</dbReference>
<keyword evidence="4" id="KW-1185">Reference proteome</keyword>
<evidence type="ECO:0000313" key="4">
    <source>
        <dbReference type="Proteomes" id="UP000537131"/>
    </source>
</evidence>
<dbReference type="InterPro" id="IPR002912">
    <property type="entry name" value="ACT_dom"/>
</dbReference>
<dbReference type="HAMAP" id="MF_00707">
    <property type="entry name" value="UPF0735"/>
    <property type="match status" value="1"/>
</dbReference>
<dbReference type="PROSITE" id="PS51671">
    <property type="entry name" value="ACT"/>
    <property type="match status" value="1"/>
</dbReference>
<dbReference type="AlphaFoldDB" id="A0A7Y0ELC2"/>
<comment type="caution">
    <text evidence="3">The sequence shown here is derived from an EMBL/GenBank/DDBJ whole genome shotgun (WGS) entry which is preliminary data.</text>
</comment>
<reference evidence="3 4" key="1">
    <citation type="submission" date="2020-04" db="EMBL/GenBank/DDBJ databases">
        <authorList>
            <person name="Doyle D.A."/>
        </authorList>
    </citation>
    <scope>NUCLEOTIDE SEQUENCE [LARGE SCALE GENOMIC DNA]</scope>
    <source>
        <strain evidence="3 4">P21</strain>
    </source>
</reference>
<comment type="similarity">
    <text evidence="1">Belongs to the UPF0735 family.</text>
</comment>
<organism evidence="3 4">
    <name type="scientific">Clostridium muellerianum</name>
    <dbReference type="NCBI Taxonomy" id="2716538"/>
    <lineage>
        <taxon>Bacteria</taxon>
        <taxon>Bacillati</taxon>
        <taxon>Bacillota</taxon>
        <taxon>Clostridia</taxon>
        <taxon>Eubacteriales</taxon>
        <taxon>Clostridiaceae</taxon>
        <taxon>Clostridium</taxon>
    </lineage>
</organism>
<dbReference type="SUPFAM" id="SSF55021">
    <property type="entry name" value="ACT-like"/>
    <property type="match status" value="1"/>
</dbReference>
<name>A0A7Y0ELC2_9CLOT</name>
<dbReference type="EMBL" id="JABBNI010000047">
    <property type="protein sequence ID" value="NMM64525.1"/>
    <property type="molecule type" value="Genomic_DNA"/>
</dbReference>
<dbReference type="PIRSF" id="PIRSF025624">
    <property type="entry name" value="ACT_PheB"/>
    <property type="match status" value="1"/>
</dbReference>
<feature type="domain" description="ACT" evidence="2">
    <location>
        <begin position="69"/>
        <end position="144"/>
    </location>
</feature>
<sequence>MNNKHLIIDTKILPEVFIKVVKLKELLRNGRVKDISEGVKEVGISRSTYYKYKDCVFTLSEGITGHKVTLGLVLAHEAGTLSKILDKIALRRGNILTINQDIPINNVASVTITFDASKLEIEVNDLLEELRSINGVVKIDLVAVE</sequence>
<proteinExistence type="inferred from homology"/>
<dbReference type="InterPro" id="IPR008310">
    <property type="entry name" value="UPF0735_ACT_dom-cont"/>
</dbReference>
<protein>
    <recommendedName>
        <fullName evidence="1">UPF0735 ACT domain-containing protein HBE96_18110</fullName>
    </recommendedName>
</protein>
<dbReference type="InterPro" id="IPR045865">
    <property type="entry name" value="ACT-like_dom_sf"/>
</dbReference>
<reference evidence="3 4" key="2">
    <citation type="submission" date="2020-06" db="EMBL/GenBank/DDBJ databases">
        <title>Complete Genome Sequence of Clostridium muelleri sp. nov. P21T, an Acid-Alcohol Producing Acetogen Isolated from Old Hay.</title>
        <authorList>
            <person name="Duncan K.E."/>
            <person name="Tanner R.S."/>
        </authorList>
    </citation>
    <scope>NUCLEOTIDE SEQUENCE [LARGE SCALE GENOMIC DNA]</scope>
    <source>
        <strain evidence="3 4">P21</strain>
    </source>
</reference>
<evidence type="ECO:0000259" key="2">
    <source>
        <dbReference type="PROSITE" id="PS51671"/>
    </source>
</evidence>
<dbReference type="NCBIfam" id="NF003361">
    <property type="entry name" value="PRK04435.1"/>
    <property type="match status" value="1"/>
</dbReference>
<evidence type="ECO:0000313" key="3">
    <source>
        <dbReference type="EMBL" id="NMM64525.1"/>
    </source>
</evidence>
<accession>A0A7Y0ELC2</accession>
<dbReference type="CDD" id="cd04888">
    <property type="entry name" value="ACT_PheB-BS"/>
    <property type="match status" value="1"/>
</dbReference>
<evidence type="ECO:0000256" key="1">
    <source>
        <dbReference type="HAMAP-Rule" id="MF_00707"/>
    </source>
</evidence>
<gene>
    <name evidence="3" type="ORF">HBE96_18110</name>
</gene>